<keyword evidence="6" id="KW-1185">Reference proteome</keyword>
<name>I2GNY8_9BACT</name>
<dbReference type="EC" id="3.5.3.1" evidence="5"/>
<gene>
    <name evidence="5" type="primary">argI</name>
    <name evidence="5" type="ORF">BN8_04885</name>
</gene>
<evidence type="ECO:0000256" key="1">
    <source>
        <dbReference type="ARBA" id="ARBA00022723"/>
    </source>
</evidence>
<comment type="caution">
    <text evidence="5">The sequence shown here is derived from an EMBL/GenBank/DDBJ whole genome shotgun (WGS) entry which is preliminary data.</text>
</comment>
<dbReference type="Proteomes" id="UP000009309">
    <property type="component" value="Unassembled WGS sequence"/>
</dbReference>
<accession>I2GNY8</accession>
<evidence type="ECO:0000256" key="4">
    <source>
        <dbReference type="PROSITE-ProRule" id="PRU00742"/>
    </source>
</evidence>
<dbReference type="GO" id="GO:0004053">
    <property type="term" value="F:arginase activity"/>
    <property type="evidence" value="ECO:0007669"/>
    <property type="project" value="UniProtKB-EC"/>
</dbReference>
<dbReference type="InterPro" id="IPR023696">
    <property type="entry name" value="Ureohydrolase_dom_sf"/>
</dbReference>
<dbReference type="CDD" id="cd09999">
    <property type="entry name" value="Arginase-like_1"/>
    <property type="match status" value="1"/>
</dbReference>
<keyword evidence="2 5" id="KW-0378">Hydrolase</keyword>
<dbReference type="InterPro" id="IPR006035">
    <property type="entry name" value="Ureohydrolase"/>
</dbReference>
<dbReference type="AlphaFoldDB" id="I2GNY8"/>
<comment type="similarity">
    <text evidence="4">Belongs to the arginase family.</text>
</comment>
<dbReference type="GO" id="GO:0030145">
    <property type="term" value="F:manganese ion binding"/>
    <property type="evidence" value="ECO:0007669"/>
    <property type="project" value="TreeGrafter"/>
</dbReference>
<dbReference type="PANTHER" id="PTHR43782:SF3">
    <property type="entry name" value="ARGINASE"/>
    <property type="match status" value="1"/>
</dbReference>
<dbReference type="Gene3D" id="3.40.800.10">
    <property type="entry name" value="Ureohydrolase domain"/>
    <property type="match status" value="1"/>
</dbReference>
<keyword evidence="1" id="KW-0479">Metal-binding</keyword>
<protein>
    <submittedName>
        <fullName evidence="5">Arginase</fullName>
        <ecNumber evidence="5">3.5.3.1</ecNumber>
    </submittedName>
</protein>
<evidence type="ECO:0000256" key="2">
    <source>
        <dbReference type="ARBA" id="ARBA00022801"/>
    </source>
</evidence>
<dbReference type="OrthoDB" id="9789727at2"/>
<dbReference type="PROSITE" id="PS51409">
    <property type="entry name" value="ARGINASE_2"/>
    <property type="match status" value="1"/>
</dbReference>
<reference evidence="5 6" key="1">
    <citation type="journal article" date="2012" name="J. Bacteriol.">
        <title>Genome Sequence of the Filamentous Bacterium Fibrisoma limi BUZ 3T.</title>
        <authorList>
            <person name="Filippini M."/>
            <person name="Qi W."/>
            <person name="Jaenicke S."/>
            <person name="Goesmann A."/>
            <person name="Smits T.H."/>
            <person name="Bagheri H.C."/>
        </authorList>
    </citation>
    <scope>NUCLEOTIDE SEQUENCE [LARGE SCALE GENOMIC DNA]</scope>
    <source>
        <strain evidence="6">BUZ 3T</strain>
    </source>
</reference>
<dbReference type="SUPFAM" id="SSF52768">
    <property type="entry name" value="Arginase/deacetylase"/>
    <property type="match status" value="1"/>
</dbReference>
<dbReference type="RefSeq" id="WP_009284184.1">
    <property type="nucleotide sequence ID" value="NZ_CAIT01000009.1"/>
</dbReference>
<organism evidence="5 6">
    <name type="scientific">Fibrisoma limi BUZ 3</name>
    <dbReference type="NCBI Taxonomy" id="1185876"/>
    <lineage>
        <taxon>Bacteria</taxon>
        <taxon>Pseudomonadati</taxon>
        <taxon>Bacteroidota</taxon>
        <taxon>Cytophagia</taxon>
        <taxon>Cytophagales</taxon>
        <taxon>Spirosomataceae</taxon>
        <taxon>Fibrisoma</taxon>
    </lineage>
</organism>
<dbReference type="PANTHER" id="PTHR43782">
    <property type="entry name" value="ARGINASE"/>
    <property type="match status" value="1"/>
</dbReference>
<evidence type="ECO:0000256" key="3">
    <source>
        <dbReference type="ARBA" id="ARBA00023211"/>
    </source>
</evidence>
<evidence type="ECO:0000313" key="6">
    <source>
        <dbReference type="Proteomes" id="UP000009309"/>
    </source>
</evidence>
<dbReference type="GO" id="GO:0005829">
    <property type="term" value="C:cytosol"/>
    <property type="evidence" value="ECO:0007669"/>
    <property type="project" value="TreeGrafter"/>
</dbReference>
<proteinExistence type="inferred from homology"/>
<dbReference type="STRING" id="1185876.BN8_04885"/>
<dbReference type="Pfam" id="PF00491">
    <property type="entry name" value="Arginase"/>
    <property type="match status" value="1"/>
</dbReference>
<sequence>MKRYRIIEVPSNLGLKTTGVELLPAALRVNGFMPEAFRKAISVPTHDIAYNPVRDPQTKLLNGEGIATIARRLADTLRPVLEAGEFPIVLGGDCSILPGPMLALKQRGRYGLLFVDAHADFYQPEAELNGEVASMDLAIVTGRGPDIVANINNRKPYVLDTDVVHIGQRDQDEAEENHSQRIQDTAITCFDLQRLREEDISNVITNALHYLQKAELDGYWTHLDVDALDDENMPAVDYRLPGGLTFDEWVYLLQKVIADPRSVGVTITIFNPKLDTNGQLTRQLVELLNQGFAY</sequence>
<evidence type="ECO:0000313" key="5">
    <source>
        <dbReference type="EMBL" id="CCH55616.1"/>
    </source>
</evidence>
<dbReference type="PRINTS" id="PR00116">
    <property type="entry name" value="ARGINASE"/>
</dbReference>
<dbReference type="eggNOG" id="COG0010">
    <property type="taxonomic scope" value="Bacteria"/>
</dbReference>
<keyword evidence="3" id="KW-0464">Manganese</keyword>
<dbReference type="EMBL" id="CAIT01000009">
    <property type="protein sequence ID" value="CCH55616.1"/>
    <property type="molecule type" value="Genomic_DNA"/>
</dbReference>